<proteinExistence type="predicted"/>
<reference evidence="1" key="1">
    <citation type="submission" date="2022-01" db="EMBL/GenBank/DDBJ databases">
        <authorList>
            <person name="Wang Y."/>
        </authorList>
    </citation>
    <scope>NUCLEOTIDE SEQUENCE</scope>
    <source>
        <strain evidence="1">WB101</strain>
    </source>
</reference>
<comment type="caution">
    <text evidence="1">The sequence shown here is derived from an EMBL/GenBank/DDBJ whole genome shotgun (WGS) entry which is preliminary data.</text>
</comment>
<evidence type="ECO:0000313" key="2">
    <source>
        <dbReference type="Proteomes" id="UP001165366"/>
    </source>
</evidence>
<organism evidence="1 2">
    <name type="scientific">Rhodohalobacter sulfatireducens</name>
    <dbReference type="NCBI Taxonomy" id="2911366"/>
    <lineage>
        <taxon>Bacteria</taxon>
        <taxon>Pseudomonadati</taxon>
        <taxon>Balneolota</taxon>
        <taxon>Balneolia</taxon>
        <taxon>Balneolales</taxon>
        <taxon>Balneolaceae</taxon>
        <taxon>Rhodohalobacter</taxon>
    </lineage>
</organism>
<evidence type="ECO:0000313" key="1">
    <source>
        <dbReference type="EMBL" id="MCG2587776.1"/>
    </source>
</evidence>
<dbReference type="RefSeq" id="WP_237852619.1">
    <property type="nucleotide sequence ID" value="NZ_JAKLWS010000003.1"/>
</dbReference>
<name>A0ABS9KA96_9BACT</name>
<dbReference type="EMBL" id="JAKLWS010000003">
    <property type="protein sequence ID" value="MCG2587776.1"/>
    <property type="molecule type" value="Genomic_DNA"/>
</dbReference>
<reference evidence="1" key="2">
    <citation type="submission" date="2024-05" db="EMBL/GenBank/DDBJ databases">
        <title>Rhodohalobacter halophilus gen. nov., sp. nov., a moderately halophilic member of the family Balneolaceae.</title>
        <authorList>
            <person name="Xia J."/>
        </authorList>
    </citation>
    <scope>NUCLEOTIDE SEQUENCE</scope>
    <source>
        <strain evidence="1">WB101</strain>
    </source>
</reference>
<keyword evidence="2" id="KW-1185">Reference proteome</keyword>
<protein>
    <submittedName>
        <fullName evidence="1">Uncharacterized protein</fullName>
    </submittedName>
</protein>
<gene>
    <name evidence="1" type="ORF">L6773_04320</name>
</gene>
<dbReference type="Proteomes" id="UP001165366">
    <property type="component" value="Unassembled WGS sequence"/>
</dbReference>
<sequence>MSDLHYFPRYSSKENTVTNNTLQLISRIYEHSVDRASEFLGNLVDTDIPLGCEFQQQTRTSESVPDGSIIQRSFKILIESKLGSGVSTEQLMGHAEAFDDEEVKVLLFLSKEKPNEKRIESIKEDLKKTSPDILFSCNTYDEICDILEDFFSPHETTMRRIADDYISYCSDIDLTNESKYLMRVVPCSVSYDLNGKYGIYYHPSDRGYRKHSYIGIYTQKCIHYIWEIDSVFDVTYDGNELKKVFIDGRDTDDYDQKLIGIIEQAEEDLGHDLYRSHRFFCGKKVHNTNFRKVSKYGIQGARYMNLNDVLDEYGDTSQIAEKLKSETWE</sequence>
<accession>A0ABS9KA96</accession>